<name>A0A9C7PQM4_9RHOD</name>
<dbReference type="OrthoDB" id="10342959at2759"/>
<evidence type="ECO:0000313" key="2">
    <source>
        <dbReference type="Proteomes" id="UP001061958"/>
    </source>
</evidence>
<comment type="caution">
    <text evidence="1">The sequence shown here is derived from an EMBL/GenBank/DDBJ whole genome shotgun (WGS) entry which is preliminary data.</text>
</comment>
<dbReference type="Proteomes" id="UP001061958">
    <property type="component" value="Unassembled WGS sequence"/>
</dbReference>
<reference evidence="1" key="1">
    <citation type="journal article" date="2022" name="Proc. Natl. Acad. Sci. U.S.A.">
        <title>Life cycle and functional genomics of the unicellular red alga Galdieria for elucidating algal and plant evolution and industrial use.</title>
        <authorList>
            <person name="Hirooka S."/>
            <person name="Itabashi T."/>
            <person name="Ichinose T.M."/>
            <person name="Onuma R."/>
            <person name="Fujiwara T."/>
            <person name="Yamashita S."/>
            <person name="Jong L.W."/>
            <person name="Tomita R."/>
            <person name="Iwane A.H."/>
            <person name="Miyagishima S.Y."/>
        </authorList>
    </citation>
    <scope>NUCLEOTIDE SEQUENCE</scope>
    <source>
        <strain evidence="1">NBRC 102759</strain>
    </source>
</reference>
<dbReference type="EMBL" id="BQMJ01000003">
    <property type="protein sequence ID" value="GJQ08586.1"/>
    <property type="molecule type" value="Genomic_DNA"/>
</dbReference>
<gene>
    <name evidence="1" type="ORF">GpartN1_g377.t1</name>
</gene>
<keyword evidence="2" id="KW-1185">Reference proteome</keyword>
<proteinExistence type="predicted"/>
<reference evidence="1" key="2">
    <citation type="submission" date="2022-01" db="EMBL/GenBank/DDBJ databases">
        <authorList>
            <person name="Hirooka S."/>
            <person name="Miyagishima S.Y."/>
        </authorList>
    </citation>
    <scope>NUCLEOTIDE SEQUENCE</scope>
    <source>
        <strain evidence="1">NBRC 102759</strain>
    </source>
</reference>
<protein>
    <submittedName>
        <fullName evidence="1">Uncharacterized protein</fullName>
    </submittedName>
</protein>
<evidence type="ECO:0000313" key="1">
    <source>
        <dbReference type="EMBL" id="GJQ08586.1"/>
    </source>
</evidence>
<sequence length="229" mass="25735">MVFSGFVLNGLLVSRSHFCHFPHTAYKGRPLFFVSYSFRYRPNIGLKLVASKETVKQPKWPKDEKGDILWSLRRATENDLHFIVSHSNVLTPSLVKSLIENGLESCMVAQVGEDLVGYSLFAIERVPTDPKRGFESPLQTNAIYVTSFRLPSVPIEIESKLILGSLKMLKSRDCLLVSADVAVGEVERESLLQRCGFQRGKEVEKDGGVFIEYRMNLVASNVDPQKKIG</sequence>
<dbReference type="AlphaFoldDB" id="A0A9C7PQM4"/>
<accession>A0A9C7PQM4</accession>
<organism evidence="1 2">
    <name type="scientific">Galdieria partita</name>
    <dbReference type="NCBI Taxonomy" id="83374"/>
    <lineage>
        <taxon>Eukaryota</taxon>
        <taxon>Rhodophyta</taxon>
        <taxon>Bangiophyceae</taxon>
        <taxon>Galdieriales</taxon>
        <taxon>Galdieriaceae</taxon>
        <taxon>Galdieria</taxon>
    </lineage>
</organism>